<dbReference type="SUPFAM" id="SSF160467">
    <property type="entry name" value="PH0987 N-terminal domain-like"/>
    <property type="match status" value="1"/>
</dbReference>
<dbReference type="GO" id="GO:0005524">
    <property type="term" value="F:ATP binding"/>
    <property type="evidence" value="ECO:0007669"/>
    <property type="project" value="UniProtKB-KW"/>
</dbReference>
<dbReference type="AlphaFoldDB" id="A0A6L6U7S4"/>
<evidence type="ECO:0000259" key="5">
    <source>
        <dbReference type="SMART" id="SM00796"/>
    </source>
</evidence>
<dbReference type="SMART" id="SM00796">
    <property type="entry name" value="AHS1"/>
    <property type="match status" value="1"/>
</dbReference>
<keyword evidence="4" id="KW-1133">Transmembrane helix</keyword>
<proteinExistence type="predicted"/>
<organism evidence="6 7">
    <name type="scientific">Winogradskyella endarachnes</name>
    <dbReference type="NCBI Taxonomy" id="2681965"/>
    <lineage>
        <taxon>Bacteria</taxon>
        <taxon>Pseudomonadati</taxon>
        <taxon>Bacteroidota</taxon>
        <taxon>Flavobacteriia</taxon>
        <taxon>Flavobacteriales</taxon>
        <taxon>Flavobacteriaceae</taxon>
        <taxon>Winogradskyella</taxon>
    </lineage>
</organism>
<keyword evidence="1" id="KW-0547">Nucleotide-binding</keyword>
<sequence>MMCHLKYSQYNERSILIEWPAFIDKNIGEDVLFFKNKIENSSIKDIVEVICSYNSILVIYASTIENINSAFLDLKSLYLDTSKVQIKNCNTIRIPVCYDDEFSTDLKNYSIEKKLSKSEIITLHTAPIYTVFFIGFLPGFLYLGGLNSQLHLDRKTTPNLNVKKGSVAIGGNQTGIYPQDSPGGWHIIGNSPLELFNPKTNPPCYIKAGDKVKFYAISKSEYLEFQAEIKNASFNIQSLFVND</sequence>
<keyword evidence="2 6" id="KW-0378">Hydrolase</keyword>
<dbReference type="Gene3D" id="2.40.100.10">
    <property type="entry name" value="Cyclophilin-like"/>
    <property type="match status" value="1"/>
</dbReference>
<keyword evidence="4" id="KW-0472">Membrane</keyword>
<dbReference type="PANTHER" id="PTHR34698:SF2">
    <property type="entry name" value="5-OXOPROLINASE SUBUNIT B"/>
    <property type="match status" value="1"/>
</dbReference>
<comment type="caution">
    <text evidence="6">The sequence shown here is derived from an EMBL/GenBank/DDBJ whole genome shotgun (WGS) entry which is preliminary data.</text>
</comment>
<protein>
    <submittedName>
        <fullName evidence="6">5-oxoprolinase subunit PxpB</fullName>
        <ecNumber evidence="6">3.5.2.9</ecNumber>
    </submittedName>
</protein>
<dbReference type="EC" id="3.5.2.9" evidence="6"/>
<evidence type="ECO:0000313" key="7">
    <source>
        <dbReference type="Proteomes" id="UP000478208"/>
    </source>
</evidence>
<accession>A0A6L6U7S4</accession>
<keyword evidence="7" id="KW-1185">Reference proteome</keyword>
<dbReference type="SUPFAM" id="SSF50891">
    <property type="entry name" value="Cyclophilin-like"/>
    <property type="match status" value="1"/>
</dbReference>
<feature type="domain" description="Carboxyltransferase" evidence="5">
    <location>
        <begin position="5"/>
        <end position="206"/>
    </location>
</feature>
<dbReference type="GO" id="GO:0017168">
    <property type="term" value="F:5-oxoprolinase (ATP-hydrolyzing) activity"/>
    <property type="evidence" value="ECO:0007669"/>
    <property type="project" value="UniProtKB-EC"/>
</dbReference>
<dbReference type="InterPro" id="IPR003833">
    <property type="entry name" value="CT_C_D"/>
</dbReference>
<dbReference type="InterPro" id="IPR029000">
    <property type="entry name" value="Cyclophilin-like_dom_sf"/>
</dbReference>
<dbReference type="Proteomes" id="UP000478208">
    <property type="component" value="Unassembled WGS sequence"/>
</dbReference>
<evidence type="ECO:0000256" key="3">
    <source>
        <dbReference type="ARBA" id="ARBA00022840"/>
    </source>
</evidence>
<evidence type="ECO:0000256" key="2">
    <source>
        <dbReference type="ARBA" id="ARBA00022801"/>
    </source>
</evidence>
<dbReference type="PANTHER" id="PTHR34698">
    <property type="entry name" value="5-OXOPROLINASE SUBUNIT B"/>
    <property type="match status" value="1"/>
</dbReference>
<dbReference type="EMBL" id="WOWS01000001">
    <property type="protein sequence ID" value="MUU76942.1"/>
    <property type="molecule type" value="Genomic_DNA"/>
</dbReference>
<reference evidence="6 7" key="1">
    <citation type="submission" date="2019-12" db="EMBL/GenBank/DDBJ databases">
        <authorList>
            <person name="Li J."/>
        </authorList>
    </citation>
    <scope>NUCLEOTIDE SEQUENCE [LARGE SCALE GENOMIC DNA]</scope>
    <source>
        <strain evidence="6 7">HL2-2</strain>
    </source>
</reference>
<dbReference type="NCBIfam" id="TIGR00370">
    <property type="entry name" value="5-oxoprolinase subunit PxpB"/>
    <property type="match status" value="1"/>
</dbReference>
<feature type="transmembrane region" description="Helical" evidence="4">
    <location>
        <begin position="126"/>
        <end position="145"/>
    </location>
</feature>
<keyword evidence="3" id="KW-0067">ATP-binding</keyword>
<dbReference type="Gene3D" id="3.30.1360.40">
    <property type="match status" value="1"/>
</dbReference>
<keyword evidence="4" id="KW-0812">Transmembrane</keyword>
<dbReference type="InterPro" id="IPR010016">
    <property type="entry name" value="PxpB"/>
</dbReference>
<gene>
    <name evidence="6" type="primary">pxpB</name>
    <name evidence="6" type="ORF">GN138_00660</name>
</gene>
<evidence type="ECO:0000313" key="6">
    <source>
        <dbReference type="EMBL" id="MUU76942.1"/>
    </source>
</evidence>
<evidence type="ECO:0000256" key="1">
    <source>
        <dbReference type="ARBA" id="ARBA00022741"/>
    </source>
</evidence>
<name>A0A6L6U7S4_9FLAO</name>
<evidence type="ECO:0000256" key="4">
    <source>
        <dbReference type="SAM" id="Phobius"/>
    </source>
</evidence>
<dbReference type="Pfam" id="PF02682">
    <property type="entry name" value="CT_C_D"/>
    <property type="match status" value="1"/>
</dbReference>